<proteinExistence type="predicted"/>
<dbReference type="InterPro" id="IPR038081">
    <property type="entry name" value="CalX-like_sf"/>
</dbReference>
<dbReference type="Gene3D" id="2.60.40.2030">
    <property type="match status" value="1"/>
</dbReference>
<accession>A0ABU3P9Y3</accession>
<name>A0ABU3P9Y3_9BURK</name>
<dbReference type="RefSeq" id="WP_315649947.1">
    <property type="nucleotide sequence ID" value="NZ_JAVXZY010000003.1"/>
</dbReference>
<dbReference type="EMBL" id="JAVXZY010000003">
    <property type="protein sequence ID" value="MDT8999400.1"/>
    <property type="molecule type" value="Genomic_DNA"/>
</dbReference>
<evidence type="ECO:0000313" key="1">
    <source>
        <dbReference type="EMBL" id="MDT8999400.1"/>
    </source>
</evidence>
<gene>
    <name evidence="1" type="ORF">RQP53_08995</name>
</gene>
<protein>
    <submittedName>
        <fullName evidence="1">Uncharacterized protein</fullName>
    </submittedName>
</protein>
<sequence length="467" mass="50001">MSRPLRSAHALNATLLAWVGLAGSLVGADAAWAQASIQIGSIRELEGHSGQREVWLPISLPPDMNPQSQLLISTRPGRAPAATGGASCEAGVDFIAVEDRPFRINPNYPFVPVTICGDTVDESNKYVQVLAKHGTRVGQGEVLIADDDGVPRLLSLSRVRVQRSPFPFIRTPATFEVRLSHAAPNGAEVQIPYFTENGSAVPGGCRFEYQPSTPPLQGQAGFVLKCTGDYEARDDVLRLPAGATQGSFTIQVLGSKSPQSSWFGVRLRQPVNAQLGLANTWSSIADIEPAASSTSSQTDVAPFGRTTVIAPADKLPSERLSVLSLEWQAPDGQPWNTVEQLDLRLSEPAAAGAWWRWERRTGQFSLCQPTYSDGPASRLNARCQVAGGAEPLALGSARLHPKLSRIQGSAPESSRMTVHLTLSFEAQGDNKPGRRALLELAATDRFGNQGGFTPVLDTSIEADIAAR</sequence>
<evidence type="ECO:0000313" key="2">
    <source>
        <dbReference type="Proteomes" id="UP001246372"/>
    </source>
</evidence>
<organism evidence="1 2">
    <name type="scientific">Roseateles aquae</name>
    <dbReference type="NCBI Taxonomy" id="3077235"/>
    <lineage>
        <taxon>Bacteria</taxon>
        <taxon>Pseudomonadati</taxon>
        <taxon>Pseudomonadota</taxon>
        <taxon>Betaproteobacteria</taxon>
        <taxon>Burkholderiales</taxon>
        <taxon>Sphaerotilaceae</taxon>
        <taxon>Roseateles</taxon>
    </lineage>
</organism>
<dbReference type="Proteomes" id="UP001246372">
    <property type="component" value="Unassembled WGS sequence"/>
</dbReference>
<comment type="caution">
    <text evidence="1">The sequence shown here is derived from an EMBL/GenBank/DDBJ whole genome shotgun (WGS) entry which is preliminary data.</text>
</comment>
<keyword evidence="2" id="KW-1185">Reference proteome</keyword>
<reference evidence="1" key="1">
    <citation type="submission" date="2023-09" db="EMBL/GenBank/DDBJ databases">
        <title>Paucibacter sp. APW11 Genome sequencing and assembly.</title>
        <authorList>
            <person name="Kim I."/>
        </authorList>
    </citation>
    <scope>NUCLEOTIDE SEQUENCE</scope>
    <source>
        <strain evidence="1">APW11</strain>
    </source>
</reference>